<sequence>MSRTSSTILQSLFSKLPIGWALRYRGGVMGVILGAIAEAIADAEVAAEAMMNETDPRLADKLLSDFERCLGPDPCGRDKDGLTVPQRRQLAFQRWTARGGQSIPYFVSIAAALGVTITIEEFWPSRAGVLRAGQRLRPEGSQFVWRVNIPGLVTVTNFRAGASRAGHRLGSFEVSAIECVLRRYKPAHTTLVFKYGET</sequence>
<name>A0A1S7RV97_AGRTU</name>
<proteinExistence type="predicted"/>
<dbReference type="RefSeq" id="WP_080866985.1">
    <property type="nucleotide sequence ID" value="NZ_LT009731.1"/>
</dbReference>
<evidence type="ECO:0000313" key="2">
    <source>
        <dbReference type="Proteomes" id="UP000191897"/>
    </source>
</evidence>
<protein>
    <recommendedName>
        <fullName evidence="3">DUF2313 domain-containing protein</fullName>
    </recommendedName>
</protein>
<dbReference type="AlphaFoldDB" id="A0A1S7RV97"/>
<dbReference type="Pfam" id="PF10076">
    <property type="entry name" value="Phage_Mu_Gp48"/>
    <property type="match status" value="1"/>
</dbReference>
<accession>A0A1S7RV97</accession>
<dbReference type="Proteomes" id="UP000191897">
    <property type="component" value="Unassembled WGS sequence"/>
</dbReference>
<dbReference type="InterPro" id="IPR018755">
    <property type="entry name" value="Phage_Mu_Gp48"/>
</dbReference>
<organism evidence="1 2">
    <name type="scientific">Agrobacterium tumefaciens str. Kerr 14</name>
    <dbReference type="NCBI Taxonomy" id="1183424"/>
    <lineage>
        <taxon>Bacteria</taxon>
        <taxon>Pseudomonadati</taxon>
        <taxon>Pseudomonadota</taxon>
        <taxon>Alphaproteobacteria</taxon>
        <taxon>Hyphomicrobiales</taxon>
        <taxon>Rhizobiaceae</taxon>
        <taxon>Rhizobium/Agrobacterium group</taxon>
        <taxon>Agrobacterium</taxon>
        <taxon>Agrobacterium tumefaciens complex</taxon>
    </lineage>
</organism>
<evidence type="ECO:0000313" key="1">
    <source>
        <dbReference type="EMBL" id="CUX58072.1"/>
    </source>
</evidence>
<gene>
    <name evidence="1" type="ORF">AGR4C_Lc50151</name>
</gene>
<evidence type="ECO:0008006" key="3">
    <source>
        <dbReference type="Google" id="ProtNLM"/>
    </source>
</evidence>
<dbReference type="EMBL" id="FBWC01000027">
    <property type="protein sequence ID" value="CUX58072.1"/>
    <property type="molecule type" value="Genomic_DNA"/>
</dbReference>
<reference evidence="1 2" key="1">
    <citation type="submission" date="2016-01" db="EMBL/GenBank/DDBJ databases">
        <authorList>
            <person name="Oliw E.H."/>
        </authorList>
    </citation>
    <scope>NUCLEOTIDE SEQUENCE [LARGE SCALE GENOMIC DNA]</scope>
    <source>
        <strain evidence="1 2">Kerr 14</strain>
    </source>
</reference>